<dbReference type="InterPro" id="IPR051678">
    <property type="entry name" value="AGP_Transferase"/>
</dbReference>
<dbReference type="SUPFAM" id="SSF56112">
    <property type="entry name" value="Protein kinase-like (PK-like)"/>
    <property type="match status" value="1"/>
</dbReference>
<dbReference type="RefSeq" id="WP_055741117.1">
    <property type="nucleotide sequence ID" value="NZ_JAAIWL010000016.1"/>
</dbReference>
<comment type="caution">
    <text evidence="2">The sequence shown here is derived from an EMBL/GenBank/DDBJ whole genome shotgun (WGS) entry which is preliminary data.</text>
</comment>
<dbReference type="InterPro" id="IPR002575">
    <property type="entry name" value="Aminoglycoside_PTrfase"/>
</dbReference>
<evidence type="ECO:0000313" key="3">
    <source>
        <dbReference type="Proteomes" id="UP000051888"/>
    </source>
</evidence>
<proteinExistence type="predicted"/>
<evidence type="ECO:0000259" key="1">
    <source>
        <dbReference type="Pfam" id="PF01636"/>
    </source>
</evidence>
<name>A0A0Q3WYE5_9BACI</name>
<gene>
    <name evidence="2" type="ORF">AN964_03250</name>
</gene>
<sequence length="292" mass="33226">MELQFLFEDPIKEIQELSPGYSGHASDVWLVKTLSQEFVVRASRLKEEPNNDFWWGCKNTFGIDPRNVFALENVNDTLSKISSIPVPKVMNKGKTTREYVVVEKLDGQVVSSFIDQPSSVLESLGEGLARIHQLREDFAGNPSGSVRISLDDFHQHLSRCAAELVSRFHSDNEKITVMLPKVTEIISSLPHPEYSTFVLVDIDPSQFLANEKEITGLVDTEAYVVAPRELDFIGLEYILDEQSAKDFKIGYEKVLSIPDLSKVRLPYRYFYRLLSVQGDVDLDEWLGYKVLF</sequence>
<dbReference type="STRING" id="157838.AN964_03250"/>
<protein>
    <recommendedName>
        <fullName evidence="1">Aminoglycoside phosphotransferase domain-containing protein</fullName>
    </recommendedName>
</protein>
<dbReference type="PANTHER" id="PTHR21310">
    <property type="entry name" value="AMINOGLYCOSIDE PHOSPHOTRANSFERASE-RELATED-RELATED"/>
    <property type="match status" value="1"/>
</dbReference>
<dbReference type="PANTHER" id="PTHR21310:SF15">
    <property type="entry name" value="AMINOGLYCOSIDE PHOSPHOTRANSFERASE DOMAIN-CONTAINING PROTEIN"/>
    <property type="match status" value="1"/>
</dbReference>
<dbReference type="EMBL" id="LJJC01000004">
    <property type="protein sequence ID" value="KQL55335.1"/>
    <property type="molecule type" value="Genomic_DNA"/>
</dbReference>
<organism evidence="2 3">
    <name type="scientific">Heyndrickxia shackletonii</name>
    <dbReference type="NCBI Taxonomy" id="157838"/>
    <lineage>
        <taxon>Bacteria</taxon>
        <taxon>Bacillati</taxon>
        <taxon>Bacillota</taxon>
        <taxon>Bacilli</taxon>
        <taxon>Bacillales</taxon>
        <taxon>Bacillaceae</taxon>
        <taxon>Heyndrickxia</taxon>
    </lineage>
</organism>
<keyword evidence="3" id="KW-1185">Reference proteome</keyword>
<reference evidence="2 3" key="1">
    <citation type="submission" date="2015-09" db="EMBL/GenBank/DDBJ databases">
        <title>Genome sequencing project for genomic taxonomy and phylogenomics of Bacillus-like bacteria.</title>
        <authorList>
            <person name="Liu B."/>
            <person name="Wang J."/>
            <person name="Zhu Y."/>
            <person name="Liu G."/>
            <person name="Chen Q."/>
            <person name="Chen Z."/>
            <person name="Lan J."/>
            <person name="Che J."/>
            <person name="Ge C."/>
            <person name="Shi H."/>
            <person name="Pan Z."/>
            <person name="Liu X."/>
        </authorList>
    </citation>
    <scope>NUCLEOTIDE SEQUENCE [LARGE SCALE GENOMIC DNA]</scope>
    <source>
        <strain evidence="2 3">LMG 18435</strain>
    </source>
</reference>
<dbReference type="Pfam" id="PF01636">
    <property type="entry name" value="APH"/>
    <property type="match status" value="1"/>
</dbReference>
<dbReference type="AlphaFoldDB" id="A0A0Q3WYE5"/>
<dbReference type="Proteomes" id="UP000051888">
    <property type="component" value="Unassembled WGS sequence"/>
</dbReference>
<dbReference type="InterPro" id="IPR011009">
    <property type="entry name" value="Kinase-like_dom_sf"/>
</dbReference>
<dbReference type="OrthoDB" id="1995894at2"/>
<dbReference type="PATRIC" id="fig|157838.3.peg.721"/>
<evidence type="ECO:0000313" key="2">
    <source>
        <dbReference type="EMBL" id="KQL55335.1"/>
    </source>
</evidence>
<feature type="domain" description="Aminoglycoside phosphotransferase" evidence="1">
    <location>
        <begin position="23"/>
        <end position="238"/>
    </location>
</feature>
<accession>A0A0Q3WYE5</accession>